<name>A0AAD4P073_PERFH</name>
<evidence type="ECO:0000313" key="4">
    <source>
        <dbReference type="Proteomes" id="UP001190926"/>
    </source>
</evidence>
<accession>A0AAD4P073</accession>
<dbReference type="PANTHER" id="PTHR46444">
    <property type="entry name" value="DCD (DEVELOPMENT AND CELL DEATH) DOMAIN PROTEIN-RELATED"/>
    <property type="match status" value="1"/>
</dbReference>
<feature type="domain" description="DCD" evidence="2">
    <location>
        <begin position="37"/>
        <end position="163"/>
    </location>
</feature>
<proteinExistence type="predicted"/>
<evidence type="ECO:0000259" key="2">
    <source>
        <dbReference type="PROSITE" id="PS51222"/>
    </source>
</evidence>
<organism evidence="3 4">
    <name type="scientific">Perilla frutescens var. hirtella</name>
    <name type="common">Perilla citriodora</name>
    <name type="synonym">Perilla setoyensis</name>
    <dbReference type="NCBI Taxonomy" id="608512"/>
    <lineage>
        <taxon>Eukaryota</taxon>
        <taxon>Viridiplantae</taxon>
        <taxon>Streptophyta</taxon>
        <taxon>Embryophyta</taxon>
        <taxon>Tracheophyta</taxon>
        <taxon>Spermatophyta</taxon>
        <taxon>Magnoliopsida</taxon>
        <taxon>eudicotyledons</taxon>
        <taxon>Gunneridae</taxon>
        <taxon>Pentapetalae</taxon>
        <taxon>asterids</taxon>
        <taxon>lamiids</taxon>
        <taxon>Lamiales</taxon>
        <taxon>Lamiaceae</taxon>
        <taxon>Nepetoideae</taxon>
        <taxon>Elsholtzieae</taxon>
        <taxon>Perilla</taxon>
    </lineage>
</organism>
<feature type="compositionally biased region" description="Low complexity" evidence="1">
    <location>
        <begin position="337"/>
        <end position="347"/>
    </location>
</feature>
<sequence>MISVPATLIYPAEANASDPENHKNGGLTENKEREKAKCLSGFIFLCNQSTKLECYRYRVFGLPWGKKEVVEEIKPGLKLFLFDFELKLLYGVYEATSAGTLNLEPAAFGGKFPAQVQFNIFKECLPIPESSLRYLIKENYTGTKFKQELSGKQVTKLISSFYPLAASSWQPAYQALANVSPPGPMPPSVMENQLKLTGRLPTMEVPHLAEVQYSRIRPLVDTHSVLNVNYLEHGSHRIAAYVENLHPTIDHRSLPVASSYYVGHPQWPLFAEDAVCGVQEPSYSRYKTIESGAVHTQITRYTTMEQRHPHHDDVTISERQYYQQLPLQRGALYQDNASANNSNSTATDQYAYSTNPTATDQYTPSVMQTQHSASYHQLPLQVRQYHDSIVAHGTKPAAPAQHTTSDLQQQVPAAYLPLQKEASHQDNVTAYHSNLIALAQYVSSVMQKQVPVPYDESSLRGTQYQDSVVAYNSNLADPAQHIPSVLQPQVQATYLPLQREALYQDNTIPYNCNLTVPYQFTSITQPPVSATDLPLQSEALHRVNVAAYNSNTVAVAQYTPSEGIAPISSYYPYSAADHHPSH</sequence>
<feature type="compositionally biased region" description="Polar residues" evidence="1">
    <location>
        <begin position="348"/>
        <end position="362"/>
    </location>
</feature>
<comment type="caution">
    <text evidence="3">The sequence shown here is derived from an EMBL/GenBank/DDBJ whole genome shotgun (WGS) entry which is preliminary data.</text>
</comment>
<dbReference type="Pfam" id="PF10539">
    <property type="entry name" value="Dev_Cell_Death"/>
    <property type="match status" value="1"/>
</dbReference>
<dbReference type="Proteomes" id="UP001190926">
    <property type="component" value="Unassembled WGS sequence"/>
</dbReference>
<protein>
    <submittedName>
        <fullName evidence="3">DCD and Cell domain protein</fullName>
    </submittedName>
</protein>
<gene>
    <name evidence="3" type="ORF">C2S53_008052</name>
</gene>
<keyword evidence="4" id="KW-1185">Reference proteome</keyword>
<dbReference type="InterPro" id="IPR013989">
    <property type="entry name" value="Dev_and_cell_death_domain"/>
</dbReference>
<dbReference type="PROSITE" id="PS51222">
    <property type="entry name" value="DCD"/>
    <property type="match status" value="1"/>
</dbReference>
<dbReference type="PANTHER" id="PTHR46444:SF19">
    <property type="entry name" value="OS02G0745600 PROTEIN"/>
    <property type="match status" value="1"/>
</dbReference>
<evidence type="ECO:0000256" key="1">
    <source>
        <dbReference type="SAM" id="MobiDB-lite"/>
    </source>
</evidence>
<reference evidence="3 4" key="1">
    <citation type="journal article" date="2021" name="Nat. Commun.">
        <title>Incipient diploidization of the medicinal plant Perilla within 10,000 years.</title>
        <authorList>
            <person name="Zhang Y."/>
            <person name="Shen Q."/>
            <person name="Leng L."/>
            <person name="Zhang D."/>
            <person name="Chen S."/>
            <person name="Shi Y."/>
            <person name="Ning Z."/>
            <person name="Chen S."/>
        </authorList>
    </citation>
    <scope>NUCLEOTIDE SEQUENCE [LARGE SCALE GENOMIC DNA]</scope>
    <source>
        <strain evidence="4">cv. PC099</strain>
    </source>
</reference>
<dbReference type="SMART" id="SM00767">
    <property type="entry name" value="DCD"/>
    <property type="match status" value="1"/>
</dbReference>
<feature type="region of interest" description="Disordered" evidence="1">
    <location>
        <begin position="337"/>
        <end position="362"/>
    </location>
</feature>
<dbReference type="EMBL" id="SDAM02002340">
    <property type="protein sequence ID" value="KAH6821232.1"/>
    <property type="molecule type" value="Genomic_DNA"/>
</dbReference>
<dbReference type="AlphaFoldDB" id="A0AAD4P073"/>
<evidence type="ECO:0000313" key="3">
    <source>
        <dbReference type="EMBL" id="KAH6821232.1"/>
    </source>
</evidence>